<dbReference type="Pfam" id="PF19150">
    <property type="entry name" value="DUF5832"/>
    <property type="match status" value="1"/>
</dbReference>
<evidence type="ECO:0000313" key="2">
    <source>
        <dbReference type="EMBL" id="QHT13566.1"/>
    </source>
</evidence>
<accession>A0A6C0D965</accession>
<organism evidence="2">
    <name type="scientific">viral metagenome</name>
    <dbReference type="NCBI Taxonomy" id="1070528"/>
    <lineage>
        <taxon>unclassified sequences</taxon>
        <taxon>metagenomes</taxon>
        <taxon>organismal metagenomes</taxon>
    </lineage>
</organism>
<dbReference type="AlphaFoldDB" id="A0A6C0D965"/>
<protein>
    <submittedName>
        <fullName evidence="2">Uncharacterized protein</fullName>
    </submittedName>
</protein>
<reference evidence="2" key="1">
    <citation type="journal article" date="2020" name="Nature">
        <title>Giant virus diversity and host interactions through global metagenomics.</title>
        <authorList>
            <person name="Schulz F."/>
            <person name="Roux S."/>
            <person name="Paez-Espino D."/>
            <person name="Jungbluth S."/>
            <person name="Walsh D.A."/>
            <person name="Denef V.J."/>
            <person name="McMahon K.D."/>
            <person name="Konstantinidis K.T."/>
            <person name="Eloe-Fadrosh E.A."/>
            <person name="Kyrpides N.C."/>
            <person name="Woyke T."/>
        </authorList>
    </citation>
    <scope>NUCLEOTIDE SEQUENCE</scope>
    <source>
        <strain evidence="2">GVMAG-M-3300023174-132</strain>
    </source>
</reference>
<name>A0A6C0D965_9ZZZZ</name>
<dbReference type="EMBL" id="MN739575">
    <property type="protein sequence ID" value="QHT13566.1"/>
    <property type="molecule type" value="Genomic_DNA"/>
</dbReference>
<feature type="compositionally biased region" description="Low complexity" evidence="1">
    <location>
        <begin position="265"/>
        <end position="283"/>
    </location>
</feature>
<feature type="region of interest" description="Disordered" evidence="1">
    <location>
        <begin position="250"/>
        <end position="283"/>
    </location>
</feature>
<sequence>MASEDKPMVMLEPDEDIRGQAFVCLSFLTPNRGLLKQKEHYFFSEFLKFYALDYKIKATESFVLGQFREIQNALADATLAIANMDLSDSETVAAKKKETVAALDKVRGALAQRSSEDLQNHVKTNMADFRETTITEEYQKWFTAQHERLEDDFHKQQNFQTTMHGLKVRGVYPSEDMAKAKAKALHKKDPYFNVFVAPVGQWLPWDPHPDDVAESEYQNDDLNNLMKAYRENEERREEFFEEEKRRKVQEANDAAKAAKAEKAAQKSAAAAAPANASTVPASATASIFGNDDDLFLRRRQEKNSASS</sequence>
<evidence type="ECO:0000256" key="1">
    <source>
        <dbReference type="SAM" id="MobiDB-lite"/>
    </source>
</evidence>
<proteinExistence type="predicted"/>
<dbReference type="InterPro" id="IPR043872">
    <property type="entry name" value="DUF5832"/>
</dbReference>